<accession>A0A176VZL7</accession>
<organism evidence="2 3">
    <name type="scientific">Marchantia polymorpha subsp. ruderalis</name>
    <dbReference type="NCBI Taxonomy" id="1480154"/>
    <lineage>
        <taxon>Eukaryota</taxon>
        <taxon>Viridiplantae</taxon>
        <taxon>Streptophyta</taxon>
        <taxon>Embryophyta</taxon>
        <taxon>Marchantiophyta</taxon>
        <taxon>Marchantiopsida</taxon>
        <taxon>Marchantiidae</taxon>
        <taxon>Marchantiales</taxon>
        <taxon>Marchantiaceae</taxon>
        <taxon>Marchantia</taxon>
    </lineage>
</organism>
<comment type="caution">
    <text evidence="2">The sequence shown here is derived from an EMBL/GenBank/DDBJ whole genome shotgun (WGS) entry which is preliminary data.</text>
</comment>
<name>A0A176VZL7_MARPO</name>
<evidence type="ECO:0000256" key="1">
    <source>
        <dbReference type="SAM" id="MobiDB-lite"/>
    </source>
</evidence>
<feature type="region of interest" description="Disordered" evidence="1">
    <location>
        <begin position="1"/>
        <end position="20"/>
    </location>
</feature>
<feature type="compositionally biased region" description="Gly residues" evidence="1">
    <location>
        <begin position="1"/>
        <end position="12"/>
    </location>
</feature>
<evidence type="ECO:0000313" key="3">
    <source>
        <dbReference type="Proteomes" id="UP000077202"/>
    </source>
</evidence>
<dbReference type="AlphaFoldDB" id="A0A176VZL7"/>
<evidence type="ECO:0000313" key="2">
    <source>
        <dbReference type="EMBL" id="OAE26258.1"/>
    </source>
</evidence>
<reference evidence="2" key="1">
    <citation type="submission" date="2016-03" db="EMBL/GenBank/DDBJ databases">
        <title>Mechanisms controlling the formation of the plant cell surface in tip-growing cells are functionally conserved among land plants.</title>
        <authorList>
            <person name="Honkanen S."/>
            <person name="Jones V.A."/>
            <person name="Morieri G."/>
            <person name="Champion C."/>
            <person name="Hetherington A.J."/>
            <person name="Kelly S."/>
            <person name="Saint-Marcoux D."/>
            <person name="Proust H."/>
            <person name="Prescott H."/>
            <person name="Dolan L."/>
        </authorList>
    </citation>
    <scope>NUCLEOTIDE SEQUENCE [LARGE SCALE GENOMIC DNA]</scope>
    <source>
        <tissue evidence="2">Whole gametophyte</tissue>
    </source>
</reference>
<dbReference type="Proteomes" id="UP000077202">
    <property type="component" value="Unassembled WGS sequence"/>
</dbReference>
<sequence length="77" mass="8672">MELGVLGDGPGMDAGEEPTSARFFTTSGEMVRKEEEIFFGALFKNSKSSKNGYKTRDYKDRTWRNVAVALLQILQLH</sequence>
<dbReference type="EMBL" id="LVLJ01002204">
    <property type="protein sequence ID" value="OAE26258.1"/>
    <property type="molecule type" value="Genomic_DNA"/>
</dbReference>
<protein>
    <submittedName>
        <fullName evidence="2">Uncharacterized protein</fullName>
    </submittedName>
</protein>
<keyword evidence="3" id="KW-1185">Reference proteome</keyword>
<proteinExistence type="predicted"/>
<gene>
    <name evidence="2" type="ORF">AXG93_3667s1010</name>
</gene>